<protein>
    <submittedName>
        <fullName evidence="2">Sugar ABC transporter substrate-binding protein</fullName>
    </submittedName>
</protein>
<proteinExistence type="predicted"/>
<dbReference type="SUPFAM" id="SSF53850">
    <property type="entry name" value="Periplasmic binding protein-like II"/>
    <property type="match status" value="1"/>
</dbReference>
<dbReference type="InterPro" id="IPR006311">
    <property type="entry name" value="TAT_signal"/>
</dbReference>
<dbReference type="InterPro" id="IPR006059">
    <property type="entry name" value="SBP"/>
</dbReference>
<feature type="compositionally biased region" description="Basic and acidic residues" evidence="1">
    <location>
        <begin position="1"/>
        <end position="11"/>
    </location>
</feature>
<dbReference type="Proteomes" id="UP000648535">
    <property type="component" value="Unassembled WGS sequence"/>
</dbReference>
<reference evidence="2" key="2">
    <citation type="submission" date="2020-09" db="EMBL/GenBank/DDBJ databases">
        <authorList>
            <person name="Sun Q."/>
            <person name="Ohkuma M."/>
        </authorList>
    </citation>
    <scope>NUCLEOTIDE SEQUENCE</scope>
    <source>
        <strain evidence="2">JCM 1480</strain>
    </source>
</reference>
<evidence type="ECO:0000313" key="2">
    <source>
        <dbReference type="EMBL" id="GGK91418.1"/>
    </source>
</evidence>
<dbReference type="PANTHER" id="PTHR43649">
    <property type="entry name" value="ARABINOSE-BINDING PROTEIN-RELATED"/>
    <property type="match status" value="1"/>
</dbReference>
<reference evidence="2" key="1">
    <citation type="journal article" date="2014" name="Int. J. Syst. Evol. Microbiol.">
        <title>Complete genome sequence of Corynebacterium casei LMG S-19264T (=DSM 44701T), isolated from a smear-ripened cheese.</title>
        <authorList>
            <consortium name="US DOE Joint Genome Institute (JGI-PGF)"/>
            <person name="Walter F."/>
            <person name="Albersmeier A."/>
            <person name="Kalinowski J."/>
            <person name="Ruckert C."/>
        </authorList>
    </citation>
    <scope>NUCLEOTIDE SEQUENCE</scope>
    <source>
        <strain evidence="2">JCM 1480</strain>
    </source>
</reference>
<dbReference type="PANTHER" id="PTHR43649:SF32">
    <property type="entry name" value="SUGAR BINDING SECRETED PROTEIN"/>
    <property type="match status" value="1"/>
</dbReference>
<accession>A0A8H9L1E6</accession>
<feature type="region of interest" description="Disordered" evidence="1">
    <location>
        <begin position="1"/>
        <end position="21"/>
    </location>
</feature>
<dbReference type="Gene3D" id="3.40.190.10">
    <property type="entry name" value="Periplasmic binding protein-like II"/>
    <property type="match status" value="1"/>
</dbReference>
<dbReference type="AlphaFoldDB" id="A0A8H9L1E6"/>
<dbReference type="Pfam" id="PF01547">
    <property type="entry name" value="SBP_bac_1"/>
    <property type="match status" value="1"/>
</dbReference>
<dbReference type="InterPro" id="IPR050490">
    <property type="entry name" value="Bact_solute-bd_prot1"/>
</dbReference>
<sequence length="458" mass="50184">MRRPLPDERAAEVSGNLNDESRSSVTAAQSVRLSRRGFLAGAGALGALATTTLLAGCSTGTAISRDPDELVLWYWNRSLDPKFLRRAAGGIPGQGSKRLRPDLIGGASYDTKFRTALAGNAFIPDVLMINSNCWLYFPDEELFTDFRPTAAERSSYYDWKLSLGRTPSGRQCFWPVDTGPTGFFYNQEVLRKAGLPTAPDEVSAAIGTWSDFRDFGKQIKRKTGAATIITATQLFNQYIAASPTRYFDRDDQPLYQRDDSAVRKAWDNAVESIRAGITGNLQSGTDQNAGWVAGRVAGQIEGAWWTQVIHDTAPDLSGKWRIARQPERPGNSGGSFLAVPKSSKDPAAAVAFAKWITGPEVQSHTYNDIQLFPSTPASFSNGLMRNPGDYFGDQDPLDFFRDAAPEVPVTYISNRERFIGAFATEITNVESTGKNPERAWKDAVDQTDRVLAKRGVAA</sequence>
<organism evidence="2 3">
    <name type="scientific">Curtobacterium luteum</name>
    <dbReference type="NCBI Taxonomy" id="33881"/>
    <lineage>
        <taxon>Bacteria</taxon>
        <taxon>Bacillati</taxon>
        <taxon>Actinomycetota</taxon>
        <taxon>Actinomycetes</taxon>
        <taxon>Micrococcales</taxon>
        <taxon>Microbacteriaceae</taxon>
        <taxon>Curtobacterium</taxon>
    </lineage>
</organism>
<name>A0A8H9L1E6_9MICO</name>
<evidence type="ECO:0000313" key="3">
    <source>
        <dbReference type="Proteomes" id="UP000648535"/>
    </source>
</evidence>
<comment type="caution">
    <text evidence="2">The sequence shown here is derived from an EMBL/GenBank/DDBJ whole genome shotgun (WGS) entry which is preliminary data.</text>
</comment>
<gene>
    <name evidence="2" type="ORF">GCM10009769_06950</name>
</gene>
<dbReference type="EMBL" id="BMOI01000002">
    <property type="protein sequence ID" value="GGK91418.1"/>
    <property type="molecule type" value="Genomic_DNA"/>
</dbReference>
<dbReference type="PROSITE" id="PS51318">
    <property type="entry name" value="TAT"/>
    <property type="match status" value="1"/>
</dbReference>
<evidence type="ECO:0000256" key="1">
    <source>
        <dbReference type="SAM" id="MobiDB-lite"/>
    </source>
</evidence>